<dbReference type="EMBL" id="JALGBI010000001">
    <property type="protein sequence ID" value="MCJ0763537.1"/>
    <property type="molecule type" value="Genomic_DNA"/>
</dbReference>
<sequence>MTASLSAHSEATKNRVQRALDVGYEVTIHEALITQDEWAGAGFTLIDPAIGAGGYLIEGGANGRWLVLNGFVVLALIAAILLTSVLAISGLIGLAAYSIGAAIVTSAFID</sequence>
<protein>
    <submittedName>
        <fullName evidence="2">Uncharacterized protein</fullName>
    </submittedName>
</protein>
<evidence type="ECO:0000256" key="1">
    <source>
        <dbReference type="SAM" id="Phobius"/>
    </source>
</evidence>
<reference evidence="2" key="1">
    <citation type="submission" date="2022-03" db="EMBL/GenBank/DDBJ databases">
        <authorList>
            <person name="Woo C.Y."/>
        </authorList>
    </citation>
    <scope>NUCLEOTIDE SEQUENCE</scope>
    <source>
        <strain evidence="2">CYS-02</strain>
    </source>
</reference>
<keyword evidence="1" id="KW-0472">Membrane</keyword>
<keyword evidence="3" id="KW-1185">Reference proteome</keyword>
<gene>
    <name evidence="2" type="ORF">MMF98_09990</name>
</gene>
<comment type="caution">
    <text evidence="2">The sequence shown here is derived from an EMBL/GenBank/DDBJ whole genome shotgun (WGS) entry which is preliminary data.</text>
</comment>
<keyword evidence="1" id="KW-0812">Transmembrane</keyword>
<dbReference type="RefSeq" id="WP_243306126.1">
    <property type="nucleotide sequence ID" value="NZ_JALGBI010000001.1"/>
</dbReference>
<accession>A0A9X2API3</accession>
<feature type="transmembrane region" description="Helical" evidence="1">
    <location>
        <begin position="88"/>
        <end position="109"/>
    </location>
</feature>
<keyword evidence="1" id="KW-1133">Transmembrane helix</keyword>
<evidence type="ECO:0000313" key="3">
    <source>
        <dbReference type="Proteomes" id="UP001139447"/>
    </source>
</evidence>
<organism evidence="2 3">
    <name type="scientific">Variovorax terrae</name>
    <dbReference type="NCBI Taxonomy" id="2923278"/>
    <lineage>
        <taxon>Bacteria</taxon>
        <taxon>Pseudomonadati</taxon>
        <taxon>Pseudomonadota</taxon>
        <taxon>Betaproteobacteria</taxon>
        <taxon>Burkholderiales</taxon>
        <taxon>Comamonadaceae</taxon>
        <taxon>Variovorax</taxon>
    </lineage>
</organism>
<evidence type="ECO:0000313" key="2">
    <source>
        <dbReference type="EMBL" id="MCJ0763537.1"/>
    </source>
</evidence>
<name>A0A9X2API3_9BURK</name>
<feature type="transmembrane region" description="Helical" evidence="1">
    <location>
        <begin position="65"/>
        <end position="82"/>
    </location>
</feature>
<dbReference type="AlphaFoldDB" id="A0A9X2API3"/>
<proteinExistence type="predicted"/>
<dbReference type="Proteomes" id="UP001139447">
    <property type="component" value="Unassembled WGS sequence"/>
</dbReference>